<evidence type="ECO:0000313" key="2">
    <source>
        <dbReference type="Proteomes" id="UP001341840"/>
    </source>
</evidence>
<protein>
    <submittedName>
        <fullName evidence="1">Uncharacterized protein</fullName>
    </submittedName>
</protein>
<keyword evidence="2" id="KW-1185">Reference proteome</keyword>
<reference evidence="1 2" key="1">
    <citation type="journal article" date="2023" name="Plants (Basel)">
        <title>Bridging the Gap: Combining Genomics and Transcriptomics Approaches to Understand Stylosanthes scabra, an Orphan Legume from the Brazilian Caatinga.</title>
        <authorList>
            <person name="Ferreira-Neto J.R.C."/>
            <person name="da Silva M.D."/>
            <person name="Binneck E."/>
            <person name="de Melo N.F."/>
            <person name="da Silva R.H."/>
            <person name="de Melo A.L.T.M."/>
            <person name="Pandolfi V."/>
            <person name="Bustamante F.O."/>
            <person name="Brasileiro-Vidal A.C."/>
            <person name="Benko-Iseppon A.M."/>
        </authorList>
    </citation>
    <scope>NUCLEOTIDE SEQUENCE [LARGE SCALE GENOMIC DNA]</scope>
    <source>
        <tissue evidence="1">Leaves</tissue>
    </source>
</reference>
<comment type="caution">
    <text evidence="1">The sequence shown here is derived from an EMBL/GenBank/DDBJ whole genome shotgun (WGS) entry which is preliminary data.</text>
</comment>
<organism evidence="1 2">
    <name type="scientific">Stylosanthes scabra</name>
    <dbReference type="NCBI Taxonomy" id="79078"/>
    <lineage>
        <taxon>Eukaryota</taxon>
        <taxon>Viridiplantae</taxon>
        <taxon>Streptophyta</taxon>
        <taxon>Embryophyta</taxon>
        <taxon>Tracheophyta</taxon>
        <taxon>Spermatophyta</taxon>
        <taxon>Magnoliopsida</taxon>
        <taxon>eudicotyledons</taxon>
        <taxon>Gunneridae</taxon>
        <taxon>Pentapetalae</taxon>
        <taxon>rosids</taxon>
        <taxon>fabids</taxon>
        <taxon>Fabales</taxon>
        <taxon>Fabaceae</taxon>
        <taxon>Papilionoideae</taxon>
        <taxon>50 kb inversion clade</taxon>
        <taxon>dalbergioids sensu lato</taxon>
        <taxon>Dalbergieae</taxon>
        <taxon>Pterocarpus clade</taxon>
        <taxon>Stylosanthes</taxon>
    </lineage>
</organism>
<proteinExistence type="predicted"/>
<gene>
    <name evidence="1" type="ORF">PIB30_033730</name>
</gene>
<sequence length="126" mass="13132">MKKIVVVRKEAALSSNPCKIVAGTILYLLNLLTKSQQGRRVYGGVRGGGGGGGGVGELLPHHFLDGTPYGEEATLLGFMPWNCGGGSGGGSGGGGGVLFLLIFHYGRRTCLTSLLCFLVCFCVVRR</sequence>
<dbReference type="Proteomes" id="UP001341840">
    <property type="component" value="Unassembled WGS sequence"/>
</dbReference>
<name>A0ABU6Z9E0_9FABA</name>
<dbReference type="EMBL" id="JASCZI010272014">
    <property type="protein sequence ID" value="MED6219207.1"/>
    <property type="molecule type" value="Genomic_DNA"/>
</dbReference>
<evidence type="ECO:0000313" key="1">
    <source>
        <dbReference type="EMBL" id="MED6219207.1"/>
    </source>
</evidence>
<accession>A0ABU6Z9E0</accession>